<sequence length="271" mass="28404">MAGPILSARGVVFRHPGREVLRGVDLDIAVADRLAVLGANGSGKSTLLRLLAGAIDPAAGRLTLDGAPYRRDRRGRNRLRRRVQLVLQDPDDQLFATTVAADVSYGPANLGLDRAEIDRRVAAAMAAAEVAHLADRVPHQLSFGQRKRVALAGALAMEPEVLLLDEPTAGLDPAATRRLMATLGRLHAAGTAVVMATHDVDSAWEFAEHAAVLVDGRARTGPAAELLADPALAARARLTPPWAPLVSAALGRSVTRPEDLLDPGDDPGAGG</sequence>
<evidence type="ECO:0000256" key="10">
    <source>
        <dbReference type="RuleBase" id="RU364103"/>
    </source>
</evidence>
<dbReference type="Gene3D" id="3.40.50.300">
    <property type="entry name" value="P-loop containing nucleotide triphosphate hydrolases"/>
    <property type="match status" value="1"/>
</dbReference>
<dbReference type="EMBL" id="CP009248">
    <property type="protein sequence ID" value="APT91270.1"/>
    <property type="molecule type" value="Genomic_DNA"/>
</dbReference>
<comment type="similarity">
    <text evidence="2 10">Belongs to the ABC transporter superfamily.</text>
</comment>
<keyword evidence="8 10" id="KW-0472">Membrane</keyword>
<dbReference type="OrthoDB" id="9806471at2"/>
<evidence type="ECO:0000256" key="1">
    <source>
        <dbReference type="ARBA" id="ARBA00004202"/>
    </source>
</evidence>
<dbReference type="GO" id="GO:0016887">
    <property type="term" value="F:ATP hydrolysis activity"/>
    <property type="evidence" value="ECO:0007669"/>
    <property type="project" value="InterPro"/>
</dbReference>
<keyword evidence="4 10" id="KW-1003">Cell membrane</keyword>
<evidence type="ECO:0000259" key="11">
    <source>
        <dbReference type="PROSITE" id="PS50893"/>
    </source>
</evidence>
<dbReference type="InterPro" id="IPR003593">
    <property type="entry name" value="AAA+_ATPase"/>
</dbReference>
<dbReference type="PANTHER" id="PTHR43553">
    <property type="entry name" value="HEAVY METAL TRANSPORTER"/>
    <property type="match status" value="1"/>
</dbReference>
<dbReference type="NCBIfam" id="TIGR01166">
    <property type="entry name" value="cbiO"/>
    <property type="match status" value="1"/>
</dbReference>
<keyword evidence="3 10" id="KW-0813">Transport</keyword>
<dbReference type="SUPFAM" id="SSF52540">
    <property type="entry name" value="P-loop containing nucleoside triphosphate hydrolases"/>
    <property type="match status" value="1"/>
</dbReference>
<evidence type="ECO:0000256" key="6">
    <source>
        <dbReference type="ARBA" id="ARBA00022840"/>
    </source>
</evidence>
<dbReference type="GO" id="GO:0005524">
    <property type="term" value="F:ATP binding"/>
    <property type="evidence" value="ECO:0007669"/>
    <property type="project" value="UniProtKB-UniRule"/>
</dbReference>
<evidence type="ECO:0000256" key="5">
    <source>
        <dbReference type="ARBA" id="ARBA00022741"/>
    </source>
</evidence>
<dbReference type="InterPro" id="IPR027417">
    <property type="entry name" value="P-loop_NTPase"/>
</dbReference>
<dbReference type="InterPro" id="IPR003439">
    <property type="entry name" value="ABC_transporter-like_ATP-bd"/>
</dbReference>
<dbReference type="PROSITE" id="PS50893">
    <property type="entry name" value="ABC_TRANSPORTER_2"/>
    <property type="match status" value="1"/>
</dbReference>
<evidence type="ECO:0000256" key="3">
    <source>
        <dbReference type="ARBA" id="ARBA00022448"/>
    </source>
</evidence>
<comment type="function">
    <text evidence="9">Probably part of an ABC transporter complex. Responsible for energy coupling to the transport system.</text>
</comment>
<dbReference type="KEGG" id="csph:CSPHI_09925"/>
<dbReference type="PROSITE" id="PS00211">
    <property type="entry name" value="ABC_TRANSPORTER_1"/>
    <property type="match status" value="1"/>
</dbReference>
<dbReference type="InterPro" id="IPR050095">
    <property type="entry name" value="ECF_ABC_transporter_ATP-bd"/>
</dbReference>
<name>A0A1L7CZL7_9CORY</name>
<evidence type="ECO:0000256" key="8">
    <source>
        <dbReference type="ARBA" id="ARBA00023136"/>
    </source>
</evidence>
<keyword evidence="7" id="KW-1278">Translocase</keyword>
<dbReference type="AlphaFoldDB" id="A0A1L7CZL7"/>
<dbReference type="Proteomes" id="UP000185469">
    <property type="component" value="Chromosome"/>
</dbReference>
<dbReference type="SMART" id="SM00382">
    <property type="entry name" value="AAA"/>
    <property type="match status" value="1"/>
</dbReference>
<gene>
    <name evidence="12" type="ORF">CSPHI_09925</name>
</gene>
<dbReference type="InterPro" id="IPR005876">
    <property type="entry name" value="Co_trans_ATP-bd"/>
</dbReference>
<reference evidence="12 13" key="1">
    <citation type="submission" date="2014-08" db="EMBL/GenBank/DDBJ databases">
        <title>Complete genome sequence of Corynebacterium sphenisci CECT 5990(T) (=DSM 44792(T)), isolated from healthy wild penguins.</title>
        <authorList>
            <person name="Ruckert C."/>
            <person name="Albersmeier A."/>
            <person name="Winkler A."/>
            <person name="Kalinowski J."/>
        </authorList>
    </citation>
    <scope>NUCLEOTIDE SEQUENCE [LARGE SCALE GENOMIC DNA]</scope>
    <source>
        <strain evidence="12 13">DSM 44792</strain>
    </source>
</reference>
<evidence type="ECO:0000256" key="9">
    <source>
        <dbReference type="ARBA" id="ARBA00025157"/>
    </source>
</evidence>
<dbReference type="RefSeq" id="WP_075692857.1">
    <property type="nucleotide sequence ID" value="NZ_CP009248.1"/>
</dbReference>
<comment type="function">
    <text evidence="10">Part of an ABC transporter complex. Responsible for energy coupling to the transport system.</text>
</comment>
<evidence type="ECO:0000313" key="12">
    <source>
        <dbReference type="EMBL" id="APT91270.1"/>
    </source>
</evidence>
<dbReference type="FunFam" id="3.40.50.300:FF:000224">
    <property type="entry name" value="Energy-coupling factor transporter ATP-binding protein EcfA"/>
    <property type="match status" value="1"/>
</dbReference>
<accession>A0A1L7CZL7</accession>
<dbReference type="STRING" id="1437874.CSPHI_09925"/>
<protein>
    <recommendedName>
        <fullName evidence="10">ABC transporter ATP-binding protein</fullName>
    </recommendedName>
</protein>
<evidence type="ECO:0000313" key="13">
    <source>
        <dbReference type="Proteomes" id="UP000185469"/>
    </source>
</evidence>
<dbReference type="GO" id="GO:0006824">
    <property type="term" value="P:cobalt ion transport"/>
    <property type="evidence" value="ECO:0007669"/>
    <property type="project" value="InterPro"/>
</dbReference>
<feature type="domain" description="ABC transporter" evidence="11">
    <location>
        <begin position="6"/>
        <end position="240"/>
    </location>
</feature>
<dbReference type="PANTHER" id="PTHR43553:SF24">
    <property type="entry name" value="ENERGY-COUPLING FACTOR TRANSPORTER ATP-BINDING PROTEIN ECFA1"/>
    <property type="match status" value="1"/>
</dbReference>
<dbReference type="GO" id="GO:0043190">
    <property type="term" value="C:ATP-binding cassette (ABC) transporter complex"/>
    <property type="evidence" value="ECO:0007669"/>
    <property type="project" value="TreeGrafter"/>
</dbReference>
<evidence type="ECO:0000256" key="2">
    <source>
        <dbReference type="ARBA" id="ARBA00005417"/>
    </source>
</evidence>
<comment type="subcellular location">
    <subcellularLocation>
        <location evidence="1 10">Cell membrane</location>
        <topology evidence="1 10">Peripheral membrane protein</topology>
    </subcellularLocation>
</comment>
<keyword evidence="6 10" id="KW-0067">ATP-binding</keyword>
<dbReference type="CDD" id="cd03225">
    <property type="entry name" value="ABC_cobalt_CbiO_domain1"/>
    <property type="match status" value="1"/>
</dbReference>
<keyword evidence="13" id="KW-1185">Reference proteome</keyword>
<keyword evidence="5 10" id="KW-0547">Nucleotide-binding</keyword>
<proteinExistence type="inferred from homology"/>
<evidence type="ECO:0000256" key="7">
    <source>
        <dbReference type="ARBA" id="ARBA00022967"/>
    </source>
</evidence>
<dbReference type="Pfam" id="PF00005">
    <property type="entry name" value="ABC_tran"/>
    <property type="match status" value="1"/>
</dbReference>
<dbReference type="GO" id="GO:0042626">
    <property type="term" value="F:ATPase-coupled transmembrane transporter activity"/>
    <property type="evidence" value="ECO:0007669"/>
    <property type="project" value="TreeGrafter"/>
</dbReference>
<evidence type="ECO:0000256" key="4">
    <source>
        <dbReference type="ARBA" id="ARBA00022475"/>
    </source>
</evidence>
<dbReference type="InterPro" id="IPR017871">
    <property type="entry name" value="ABC_transporter-like_CS"/>
</dbReference>
<dbReference type="InterPro" id="IPR015856">
    <property type="entry name" value="ABC_transpr_CbiO/EcfA_su"/>
</dbReference>
<organism evidence="12 13">
    <name type="scientific">Corynebacterium sphenisci DSM 44792</name>
    <dbReference type="NCBI Taxonomy" id="1437874"/>
    <lineage>
        <taxon>Bacteria</taxon>
        <taxon>Bacillati</taxon>
        <taxon>Actinomycetota</taxon>
        <taxon>Actinomycetes</taxon>
        <taxon>Mycobacteriales</taxon>
        <taxon>Corynebacteriaceae</taxon>
        <taxon>Corynebacterium</taxon>
    </lineage>
</organism>